<feature type="transmembrane region" description="Helical" evidence="1">
    <location>
        <begin position="20"/>
        <end position="41"/>
    </location>
</feature>
<dbReference type="EMBL" id="VISQ01000001">
    <property type="protein sequence ID" value="TVZ67832.1"/>
    <property type="molecule type" value="Genomic_DNA"/>
</dbReference>
<reference evidence="2" key="1">
    <citation type="submission" date="2019-06" db="EMBL/GenBank/DDBJ databases">
        <authorList>
            <person name="Deangelis K."/>
            <person name="Huntemann M."/>
            <person name="Clum A."/>
            <person name="Pillay M."/>
            <person name="Palaniappan K."/>
            <person name="Varghese N."/>
            <person name="Mikhailova N."/>
            <person name="Stamatis D."/>
            <person name="Reddy T."/>
            <person name="Daum C."/>
            <person name="Shapiro N."/>
            <person name="Ivanova N."/>
            <person name="Kyrpides N."/>
            <person name="Woyke T."/>
        </authorList>
    </citation>
    <scope>NUCLEOTIDE SEQUENCE [LARGE SCALE GENOMIC DNA]</scope>
    <source>
        <strain evidence="2">128R</strain>
    </source>
</reference>
<comment type="caution">
    <text evidence="2">The sequence shown here is derived from an EMBL/GenBank/DDBJ whole genome shotgun (WGS) entry which is preliminary data.</text>
</comment>
<feature type="transmembrane region" description="Helical" evidence="1">
    <location>
        <begin position="80"/>
        <end position="101"/>
    </location>
</feature>
<keyword evidence="1" id="KW-0812">Transmembrane</keyword>
<keyword evidence="1" id="KW-1133">Transmembrane helix</keyword>
<feature type="transmembrane region" description="Helical" evidence="1">
    <location>
        <begin position="53"/>
        <end position="74"/>
    </location>
</feature>
<protein>
    <submittedName>
        <fullName evidence="2">Uncharacterized protein</fullName>
    </submittedName>
</protein>
<proteinExistence type="predicted"/>
<reference evidence="2" key="2">
    <citation type="submission" date="2019-08" db="EMBL/GenBank/DDBJ databases">
        <title>Investigation of anaerobic lignin degradation for improved lignocellulosic biofuels.</title>
        <authorList>
            <person name="Deangelis K.PhD."/>
        </authorList>
    </citation>
    <scope>NUCLEOTIDE SEQUENCE [LARGE SCALE GENOMIC DNA]</scope>
    <source>
        <strain evidence="2">128R</strain>
    </source>
</reference>
<sequence length="120" mass="13727">MQELPFKLFGFSRLVEDNPMIMVFFSSFGVLALLFVLATLLRIIPALKIPINFLIGVFSIMLPIGFVISILFFFLDVSGIYILLSWFTLVIGCSLFILHHYTELRALISRINLMKRTGNH</sequence>
<dbReference type="OrthoDB" id="6637662at2"/>
<organism evidence="2">
    <name type="scientific">Serratia fonticola</name>
    <dbReference type="NCBI Taxonomy" id="47917"/>
    <lineage>
        <taxon>Bacteria</taxon>
        <taxon>Pseudomonadati</taxon>
        <taxon>Pseudomonadota</taxon>
        <taxon>Gammaproteobacteria</taxon>
        <taxon>Enterobacterales</taxon>
        <taxon>Yersiniaceae</taxon>
        <taxon>Serratia</taxon>
    </lineage>
</organism>
<dbReference type="AlphaFoldDB" id="A0A542D5K7"/>
<keyword evidence="1" id="KW-0472">Membrane</keyword>
<accession>A0A542D5K7</accession>
<gene>
    <name evidence="2" type="ORF">FHU10_0231</name>
</gene>
<evidence type="ECO:0000313" key="2">
    <source>
        <dbReference type="EMBL" id="TVZ67832.1"/>
    </source>
</evidence>
<evidence type="ECO:0000256" key="1">
    <source>
        <dbReference type="SAM" id="Phobius"/>
    </source>
</evidence>
<name>A0A542D5K7_SERFO</name>